<feature type="transmembrane region" description="Helical" evidence="6">
    <location>
        <begin position="868"/>
        <end position="890"/>
    </location>
</feature>
<feature type="compositionally biased region" description="Polar residues" evidence="5">
    <location>
        <begin position="134"/>
        <end position="144"/>
    </location>
</feature>
<feature type="region of interest" description="Disordered" evidence="5">
    <location>
        <begin position="1132"/>
        <end position="1152"/>
    </location>
</feature>
<protein>
    <recommendedName>
        <fullName evidence="7">G-protein coupled receptors family 2 profile 2 domain-containing protein</fullName>
    </recommendedName>
</protein>
<dbReference type="PANTHER" id="PTHR45902">
    <property type="entry name" value="LATROPHILIN RECEPTOR-LIKE PROTEIN A"/>
    <property type="match status" value="1"/>
</dbReference>
<feature type="compositionally biased region" description="Polar residues" evidence="5">
    <location>
        <begin position="153"/>
        <end position="176"/>
    </location>
</feature>
<organism evidence="8 9">
    <name type="scientific">Batillaria attramentaria</name>
    <dbReference type="NCBI Taxonomy" id="370345"/>
    <lineage>
        <taxon>Eukaryota</taxon>
        <taxon>Metazoa</taxon>
        <taxon>Spiralia</taxon>
        <taxon>Lophotrochozoa</taxon>
        <taxon>Mollusca</taxon>
        <taxon>Gastropoda</taxon>
        <taxon>Caenogastropoda</taxon>
        <taxon>Sorbeoconcha</taxon>
        <taxon>Cerithioidea</taxon>
        <taxon>Batillariidae</taxon>
        <taxon>Batillaria</taxon>
    </lineage>
</organism>
<dbReference type="PANTHER" id="PTHR45902:SF1">
    <property type="entry name" value="LATROPHILIN RECEPTOR-LIKE PROTEIN A"/>
    <property type="match status" value="1"/>
</dbReference>
<evidence type="ECO:0000256" key="1">
    <source>
        <dbReference type="ARBA" id="ARBA00004141"/>
    </source>
</evidence>
<feature type="region of interest" description="Disordered" evidence="5">
    <location>
        <begin position="134"/>
        <end position="176"/>
    </location>
</feature>
<keyword evidence="9" id="KW-1185">Reference proteome</keyword>
<dbReference type="GO" id="GO:0016020">
    <property type="term" value="C:membrane"/>
    <property type="evidence" value="ECO:0007669"/>
    <property type="project" value="UniProtKB-SubCell"/>
</dbReference>
<feature type="transmembrane region" description="Helical" evidence="6">
    <location>
        <begin position="1036"/>
        <end position="1061"/>
    </location>
</feature>
<reference evidence="8 9" key="1">
    <citation type="journal article" date="2023" name="Sci. Data">
        <title>Genome assembly of the Korean intertidal mud-creeper Batillaria attramentaria.</title>
        <authorList>
            <person name="Patra A.K."/>
            <person name="Ho P.T."/>
            <person name="Jun S."/>
            <person name="Lee S.J."/>
            <person name="Kim Y."/>
            <person name="Won Y.J."/>
        </authorList>
    </citation>
    <scope>NUCLEOTIDE SEQUENCE [LARGE SCALE GENOMIC DNA]</scope>
    <source>
        <strain evidence="8">Wonlab-2016</strain>
    </source>
</reference>
<evidence type="ECO:0000256" key="4">
    <source>
        <dbReference type="ARBA" id="ARBA00023136"/>
    </source>
</evidence>
<evidence type="ECO:0000256" key="3">
    <source>
        <dbReference type="ARBA" id="ARBA00022989"/>
    </source>
</evidence>
<dbReference type="InterPro" id="IPR000832">
    <property type="entry name" value="GPCR_2_secretin-like"/>
</dbReference>
<dbReference type="InterPro" id="IPR053231">
    <property type="entry name" value="GPCR_LN-TM7"/>
</dbReference>
<evidence type="ECO:0000256" key="2">
    <source>
        <dbReference type="ARBA" id="ARBA00022692"/>
    </source>
</evidence>
<dbReference type="EMBL" id="JACVVK020000503">
    <property type="protein sequence ID" value="KAK7469810.1"/>
    <property type="molecule type" value="Genomic_DNA"/>
</dbReference>
<evidence type="ECO:0000256" key="6">
    <source>
        <dbReference type="SAM" id="Phobius"/>
    </source>
</evidence>
<feature type="transmembrane region" description="Helical" evidence="6">
    <location>
        <begin position="1007"/>
        <end position="1030"/>
    </location>
</feature>
<dbReference type="Gene3D" id="1.20.1070.10">
    <property type="entry name" value="Rhodopsin 7-helix transmembrane proteins"/>
    <property type="match status" value="1"/>
</dbReference>
<evidence type="ECO:0000256" key="5">
    <source>
        <dbReference type="SAM" id="MobiDB-lite"/>
    </source>
</evidence>
<evidence type="ECO:0000259" key="7">
    <source>
        <dbReference type="PROSITE" id="PS50261"/>
    </source>
</evidence>
<feature type="transmembrane region" description="Helical" evidence="6">
    <location>
        <begin position="843"/>
        <end position="862"/>
    </location>
</feature>
<feature type="compositionally biased region" description="Polar residues" evidence="5">
    <location>
        <begin position="1133"/>
        <end position="1152"/>
    </location>
</feature>
<accession>A0ABD0JCH3</accession>
<keyword evidence="2 6" id="KW-0812">Transmembrane</keyword>
<dbReference type="InterPro" id="IPR017981">
    <property type="entry name" value="GPCR_2-like_7TM"/>
</dbReference>
<feature type="domain" description="G-protein coupled receptors family 2 profile 2" evidence="7">
    <location>
        <begin position="806"/>
        <end position="1058"/>
    </location>
</feature>
<keyword evidence="3 6" id="KW-1133">Transmembrane helix</keyword>
<dbReference type="CDD" id="cd15039">
    <property type="entry name" value="7tmB3_Methuselah-like"/>
    <property type="match status" value="1"/>
</dbReference>
<dbReference type="PROSITE" id="PS50261">
    <property type="entry name" value="G_PROTEIN_RECEP_F2_4"/>
    <property type="match status" value="1"/>
</dbReference>
<feature type="transmembrane region" description="Helical" evidence="6">
    <location>
        <begin position="919"/>
        <end position="937"/>
    </location>
</feature>
<dbReference type="AlphaFoldDB" id="A0ABD0JCH3"/>
<comment type="subcellular location">
    <subcellularLocation>
        <location evidence="1">Membrane</location>
        <topology evidence="1">Multi-pass membrane protein</topology>
    </subcellularLocation>
</comment>
<dbReference type="Proteomes" id="UP001519460">
    <property type="component" value="Unassembled WGS sequence"/>
</dbReference>
<feature type="transmembrane region" description="Helical" evidence="6">
    <location>
        <begin position="807"/>
        <end position="831"/>
    </location>
</feature>
<sequence length="1152" mass="125561">MSEELFSCYCGLSKNEFHSVKLTLRPVSTDWVSASTAEFLTQYLQFCYKVSLSAPARAALKTSILELRVNCRRRSLESQGNRTILKSRTRCQNTAVLVRRQKDLWLPRALLCVAPVSQQVAQIPVSRSEITTASSVTDAVSQPTAAAKDQKFSESSTALPRNNETQSSGLHITDTTLDSDFRGKRTAVTGVTEFPTTQPTTLPGANDTLSVSWRLLRGFLFSLSEYHRRSNVVDLLKQALGDGTTREFPEDSDPWNTTETIRVYGTCVRTPEGGKYMMVTSCPDGSNPEEVEICENADRYRNLQPYSIESNLALTFRNVRCARCHGYNEDTLIPWLQGVNCSETMATSDSSGTDGNEARAIDVEDIMAAIRSGKCNYIYRPPEGTSTSPRPCVTTGLPADFEGTQDTSINASGSCTFEDLLLCNSYSYETLDSGDEEIKNPHCLKCKTGVTPVAVDLPCSRGGGDKGETNTGSQGGILALFRRDAGSASHSIVVDGKTITWPGFLCADDEVFDDVFLVCRKLFCPPGYHPRKGKCTETEQLIISGESQIFPQGTARLYMEIVLDVHVDCGILKNVVEQTFADLISAFQEGGNFAGVSDMAESFVVVCGQSASEAGGVNSTEDTLKVSFRPGTNLTESIDVLSELFRSIGSQKLSSPTGTITNYESEPPILCPTGYPEFVESANVSATDGELYVHVDNGVFDSLYPLDNTVFKISLSADEPGISSAEYSVILCIQPVLNSTLNCSSVPFDINRTRIVNDTLFVTGTDLSYPPSEYEIHERFVLVCSDFKNLNDLWGNFTFFSFSSAQYYVSMALSLTSVVSLLASLVAFCMISELQTLAGHMTAALAASLAIGQLLLLLDFIRHRLLCSVIAAVCHFCWLAAFSWMSALAMMMARTFNGSLAAGAGNHSPKHQKKVFRKYSAVGWGLPAVMVIALYTVDNVPGVGGVVGYGEPLCGWMKQIYVFLVPVALALVVNIVCFFVTLVSIERTIRATHAAVTSKQSSERQRLLVYAKMSSAMGFTWAFGFAAAFTGESAVWWGYIILNGLQGTFIAFSFVLNARFFRLMKRKVSMRSRKCHCTAAAATCRNDRRSQVYTVERNGHEISMSLDHRESAASNAGSRGGSVCANCGRTKETSFGGNRSSAPSTHSTVAND</sequence>
<dbReference type="Pfam" id="PF00002">
    <property type="entry name" value="7tm_2"/>
    <property type="match status" value="1"/>
</dbReference>
<keyword evidence="4 6" id="KW-0472">Membrane</keyword>
<evidence type="ECO:0000313" key="8">
    <source>
        <dbReference type="EMBL" id="KAK7469810.1"/>
    </source>
</evidence>
<name>A0ABD0JCH3_9CAEN</name>
<proteinExistence type="predicted"/>
<comment type="caution">
    <text evidence="8">The sequence shown here is derived from an EMBL/GenBank/DDBJ whole genome shotgun (WGS) entry which is preliminary data.</text>
</comment>
<evidence type="ECO:0000313" key="9">
    <source>
        <dbReference type="Proteomes" id="UP001519460"/>
    </source>
</evidence>
<feature type="transmembrane region" description="Helical" evidence="6">
    <location>
        <begin position="960"/>
        <end position="986"/>
    </location>
</feature>
<gene>
    <name evidence="8" type="ORF">BaRGS_00036187</name>
</gene>